<keyword evidence="2" id="KW-1185">Reference proteome</keyword>
<dbReference type="Proteomes" id="UP001501444">
    <property type="component" value="Unassembled WGS sequence"/>
</dbReference>
<protein>
    <submittedName>
        <fullName evidence="1">Uncharacterized protein</fullName>
    </submittedName>
</protein>
<accession>A0ABN3FKL3</accession>
<organism evidence="1 2">
    <name type="scientific">Dactylosporangium salmoneum</name>
    <dbReference type="NCBI Taxonomy" id="53361"/>
    <lineage>
        <taxon>Bacteria</taxon>
        <taxon>Bacillati</taxon>
        <taxon>Actinomycetota</taxon>
        <taxon>Actinomycetes</taxon>
        <taxon>Micromonosporales</taxon>
        <taxon>Micromonosporaceae</taxon>
        <taxon>Dactylosporangium</taxon>
    </lineage>
</organism>
<evidence type="ECO:0000313" key="2">
    <source>
        <dbReference type="Proteomes" id="UP001501444"/>
    </source>
</evidence>
<proteinExistence type="predicted"/>
<gene>
    <name evidence="1" type="ORF">GCM10010170_010730</name>
</gene>
<comment type="caution">
    <text evidence="1">The sequence shown here is derived from an EMBL/GenBank/DDBJ whole genome shotgun (WGS) entry which is preliminary data.</text>
</comment>
<dbReference type="EMBL" id="BAAARV010000006">
    <property type="protein sequence ID" value="GAA2331937.1"/>
    <property type="molecule type" value="Genomic_DNA"/>
</dbReference>
<evidence type="ECO:0000313" key="1">
    <source>
        <dbReference type="EMBL" id="GAA2331937.1"/>
    </source>
</evidence>
<name>A0ABN3FKL3_9ACTN</name>
<reference evidence="1 2" key="1">
    <citation type="journal article" date="2019" name="Int. J. Syst. Evol. Microbiol.">
        <title>The Global Catalogue of Microorganisms (GCM) 10K type strain sequencing project: providing services to taxonomists for standard genome sequencing and annotation.</title>
        <authorList>
            <consortium name="The Broad Institute Genomics Platform"/>
            <consortium name="The Broad Institute Genome Sequencing Center for Infectious Disease"/>
            <person name="Wu L."/>
            <person name="Ma J."/>
        </authorList>
    </citation>
    <scope>NUCLEOTIDE SEQUENCE [LARGE SCALE GENOMIC DNA]</scope>
    <source>
        <strain evidence="1 2">JCM 3272</strain>
    </source>
</reference>
<dbReference type="RefSeq" id="WP_344611091.1">
    <property type="nucleotide sequence ID" value="NZ_BAAARV010000006.1"/>
</dbReference>
<sequence>MSYFLTDLDPRARVKGSRDALGAQAVWSAAGRPLIGNLTTVTSSLAGFVTLLVGLRLAGRAVESGRAASLEDAFLVWEQMAAYARHVVHGHRGFFGLLRVASRAGAPSVHLSAQPSEQILGNQKSNGVYGNYSSPARASGLLEAGLPARLTPRTAAFVDATYIPRLAPAWGRDASELVAKLGDDRGVSFDLRPNPRLAAVAAVFATPPSVAETRFYEEHLVHGGTNDPTHGRQRRFAALLEPYAADWPGLSLPFVDELAAAAERTGSADITAHLHDIAACESVLAPATMLFDYLLTRDEVAVDAVVDDLREQWGERLGTVRRAAAGALPASWREVTRTLLEGDYPALIAALVTRNTEVMRERGGAMPWVEITAQRRVRVRFRQEPSDLFGADTVAERWVYPYFIPSVRSVLAAVHGGAE</sequence>